<evidence type="ECO:0000313" key="3">
    <source>
        <dbReference type="EMBL" id="GAA5484254.1"/>
    </source>
</evidence>
<sequence>MRSDRFFGMLGLVASLVWNLTRRPAAGGLGAVLRWLGVLLLALAWLPSCVGGVLVMFPGSGGHEVRCSFDQQGGLMLTLHHPDKAVLLRHHTFLEDLAVGRSEQDHEDHHLAIGGGNKPLPPVAATREAGSSPVRLADAAVAPVPVTPAPATRRTLFPRSDGSRAGPPPWRGGVMRI</sequence>
<accession>A0ABP9USC2</accession>
<dbReference type="EMBL" id="BAABRI010000022">
    <property type="protein sequence ID" value="GAA5484254.1"/>
    <property type="molecule type" value="Genomic_DNA"/>
</dbReference>
<evidence type="ECO:0000313" key="4">
    <source>
        <dbReference type="Proteomes" id="UP001476282"/>
    </source>
</evidence>
<organism evidence="3 4">
    <name type="scientific">Haloferula sargassicola</name>
    <dbReference type="NCBI Taxonomy" id="490096"/>
    <lineage>
        <taxon>Bacteria</taxon>
        <taxon>Pseudomonadati</taxon>
        <taxon>Verrucomicrobiota</taxon>
        <taxon>Verrucomicrobiia</taxon>
        <taxon>Verrucomicrobiales</taxon>
        <taxon>Verrucomicrobiaceae</taxon>
        <taxon>Haloferula</taxon>
    </lineage>
</organism>
<evidence type="ECO:0000256" key="1">
    <source>
        <dbReference type="SAM" id="MobiDB-lite"/>
    </source>
</evidence>
<protein>
    <submittedName>
        <fullName evidence="3">Uncharacterized protein</fullName>
    </submittedName>
</protein>
<dbReference type="Proteomes" id="UP001476282">
    <property type="component" value="Unassembled WGS sequence"/>
</dbReference>
<proteinExistence type="predicted"/>
<reference evidence="3 4" key="1">
    <citation type="submission" date="2024-02" db="EMBL/GenBank/DDBJ databases">
        <title>Haloferula sargassicola NBRC 104335.</title>
        <authorList>
            <person name="Ichikawa N."/>
            <person name="Katano-Makiyama Y."/>
            <person name="Hidaka K."/>
        </authorList>
    </citation>
    <scope>NUCLEOTIDE SEQUENCE [LARGE SCALE GENOMIC DNA]</scope>
    <source>
        <strain evidence="3 4">NBRC 104335</strain>
    </source>
</reference>
<gene>
    <name evidence="3" type="ORF">Hsar01_03496</name>
</gene>
<keyword evidence="2" id="KW-0472">Membrane</keyword>
<feature type="transmembrane region" description="Helical" evidence="2">
    <location>
        <begin position="32"/>
        <end position="57"/>
    </location>
</feature>
<dbReference type="RefSeq" id="WP_353568351.1">
    <property type="nucleotide sequence ID" value="NZ_BAABRI010000022.1"/>
</dbReference>
<name>A0ABP9USC2_9BACT</name>
<keyword evidence="4" id="KW-1185">Reference proteome</keyword>
<keyword evidence="2" id="KW-0812">Transmembrane</keyword>
<comment type="caution">
    <text evidence="3">The sequence shown here is derived from an EMBL/GenBank/DDBJ whole genome shotgun (WGS) entry which is preliminary data.</text>
</comment>
<feature type="region of interest" description="Disordered" evidence="1">
    <location>
        <begin position="151"/>
        <end position="177"/>
    </location>
</feature>
<keyword evidence="2" id="KW-1133">Transmembrane helix</keyword>
<evidence type="ECO:0000256" key="2">
    <source>
        <dbReference type="SAM" id="Phobius"/>
    </source>
</evidence>